<evidence type="ECO:0000313" key="3">
    <source>
        <dbReference type="Proteomes" id="UP000055702"/>
    </source>
</evidence>
<dbReference type="Pfam" id="PF12836">
    <property type="entry name" value="HHH_3"/>
    <property type="match status" value="1"/>
</dbReference>
<dbReference type="EMBL" id="LRDC01000019">
    <property type="protein sequence ID" value="KVX01733.1"/>
    <property type="molecule type" value="Genomic_DNA"/>
</dbReference>
<evidence type="ECO:0000313" key="2">
    <source>
        <dbReference type="EMBL" id="KVX01733.1"/>
    </source>
</evidence>
<keyword evidence="1" id="KW-0732">Signal</keyword>
<dbReference type="AlphaFoldDB" id="A0A125BEG4"/>
<dbReference type="SUPFAM" id="SSF47781">
    <property type="entry name" value="RuvA domain 2-like"/>
    <property type="match status" value="1"/>
</dbReference>
<organism evidence="2">
    <name type="scientific">Shewanella frigidimarina</name>
    <dbReference type="NCBI Taxonomy" id="56812"/>
    <lineage>
        <taxon>Bacteria</taxon>
        <taxon>Pseudomonadati</taxon>
        <taxon>Pseudomonadota</taxon>
        <taxon>Gammaproteobacteria</taxon>
        <taxon>Alteromonadales</taxon>
        <taxon>Shewanellaceae</taxon>
        <taxon>Shewanella</taxon>
    </lineage>
</organism>
<dbReference type="PANTHER" id="PTHR21180">
    <property type="entry name" value="ENDONUCLEASE/EXONUCLEASE/PHOSPHATASE FAMILY DOMAIN-CONTAINING PROTEIN 1"/>
    <property type="match status" value="1"/>
</dbReference>
<dbReference type="RefSeq" id="WP_059746004.1">
    <property type="nucleotide sequence ID" value="NZ_LRDC01000019.1"/>
</dbReference>
<dbReference type="GO" id="GO:0015628">
    <property type="term" value="P:protein secretion by the type II secretion system"/>
    <property type="evidence" value="ECO:0007669"/>
    <property type="project" value="TreeGrafter"/>
</dbReference>
<gene>
    <name evidence="2" type="ORF">AWJ07_16345</name>
</gene>
<dbReference type="InterPro" id="IPR051675">
    <property type="entry name" value="Endo/Exo/Phosphatase_dom_1"/>
</dbReference>
<dbReference type="PANTHER" id="PTHR21180:SF32">
    <property type="entry name" value="ENDONUCLEASE_EXONUCLEASE_PHOSPHATASE FAMILY DOMAIN-CONTAINING PROTEIN 1"/>
    <property type="match status" value="1"/>
</dbReference>
<feature type="chain" id="PRO_5007177215" description="Competence protein ComEA helix-hairpin-helix repeat protein" evidence="1">
    <location>
        <begin position="25"/>
        <end position="112"/>
    </location>
</feature>
<accession>A0A125BEG4</accession>
<dbReference type="Gene3D" id="1.10.150.280">
    <property type="entry name" value="AF1531-like domain"/>
    <property type="match status" value="1"/>
</dbReference>
<protein>
    <recommendedName>
        <fullName evidence="4">Competence protein ComEA helix-hairpin-helix repeat protein</fullName>
    </recommendedName>
</protein>
<name>A0A125BEG4_SHEFR</name>
<evidence type="ECO:0000256" key="1">
    <source>
        <dbReference type="SAM" id="SignalP"/>
    </source>
</evidence>
<proteinExistence type="predicted"/>
<dbReference type="GO" id="GO:0015627">
    <property type="term" value="C:type II protein secretion system complex"/>
    <property type="evidence" value="ECO:0007669"/>
    <property type="project" value="TreeGrafter"/>
</dbReference>
<dbReference type="NCBIfam" id="TIGR00426">
    <property type="entry name" value="competence protein ComEA helix-hairpin-helix repeat region"/>
    <property type="match status" value="1"/>
</dbReference>
<sequence>MKLSLTLTALFTCLCCLLSSNSFAAETVKTLVEPTQKVTKSIEKKSTAMQKVNINKASAEELQTLKGIGQAKAKAIVDYRTKNGKFTDLKQLTMVTGIGEKLVSQNSENMSF</sequence>
<comment type="caution">
    <text evidence="2">The sequence shown here is derived from an EMBL/GenBank/DDBJ whole genome shotgun (WGS) entry which is preliminary data.</text>
</comment>
<dbReference type="InterPro" id="IPR010994">
    <property type="entry name" value="RuvA_2-like"/>
</dbReference>
<dbReference type="InterPro" id="IPR004509">
    <property type="entry name" value="Competence_ComEA_HhH"/>
</dbReference>
<reference evidence="2 3" key="1">
    <citation type="submission" date="2016-01" db="EMBL/GenBank/DDBJ databases">
        <title>Draft genome of the antarctic isolate Shewanella frigidimarina Ag06-30.</title>
        <authorList>
            <person name="Parmeciano Di Noto G."/>
            <person name="Vazquez S."/>
            <person name="Mac Cormack W."/>
            <person name="Iriarte A."/>
            <person name="Quiroga C."/>
        </authorList>
    </citation>
    <scope>NUCLEOTIDE SEQUENCE [LARGE SCALE GENOMIC DNA]</scope>
    <source>
        <strain evidence="2 3">Ag06-30</strain>
    </source>
</reference>
<evidence type="ECO:0008006" key="4">
    <source>
        <dbReference type="Google" id="ProtNLM"/>
    </source>
</evidence>
<dbReference type="Proteomes" id="UP000055702">
    <property type="component" value="Unassembled WGS sequence"/>
</dbReference>
<feature type="signal peptide" evidence="1">
    <location>
        <begin position="1"/>
        <end position="24"/>
    </location>
</feature>